<reference evidence="3" key="1">
    <citation type="submission" date="2015-09" db="EMBL/GenBank/DDBJ databases">
        <authorList>
            <consortium name="Pathogen Informatics"/>
        </authorList>
    </citation>
    <scope>NUCLEOTIDE SEQUENCE</scope>
    <source>
        <strain evidence="3">2789STDY5834896</strain>
    </source>
</reference>
<feature type="compositionally biased region" description="Acidic residues" evidence="1">
    <location>
        <begin position="147"/>
        <end position="157"/>
    </location>
</feature>
<feature type="transmembrane region" description="Helical" evidence="2">
    <location>
        <begin position="39"/>
        <end position="58"/>
    </location>
</feature>
<keyword evidence="2" id="KW-0472">Membrane</keyword>
<keyword evidence="2" id="KW-1133">Transmembrane helix</keyword>
<dbReference type="AlphaFoldDB" id="A0A1C6J763"/>
<gene>
    <name evidence="3" type="ORF">SAMEA3545359_01970</name>
</gene>
<feature type="transmembrane region" description="Helical" evidence="2">
    <location>
        <begin position="95"/>
        <end position="117"/>
    </location>
</feature>
<protein>
    <submittedName>
        <fullName evidence="3">Uncharacterized protein conserved in bacteria</fullName>
    </submittedName>
</protein>
<sequence>MILAYFLALAGGCIGILSKLVNVQVAQRLGTENGTLINYLIASALALVLALCTGATALFSPAVLGSVPPVYYLGGVFGLLSLLLTVVSMPKVPVISSTVLMLAGQLGTGLLIDWLLLGKFSLPRTAGILLVAAGLVLDKFLARPDGTETEGQPDTEQAEVTAVER</sequence>
<organism evidence="3">
    <name type="scientific">uncultured Anaerotruncus sp</name>
    <dbReference type="NCBI Taxonomy" id="905011"/>
    <lineage>
        <taxon>Bacteria</taxon>
        <taxon>Bacillati</taxon>
        <taxon>Bacillota</taxon>
        <taxon>Clostridia</taxon>
        <taxon>Eubacteriales</taxon>
        <taxon>Oscillospiraceae</taxon>
        <taxon>Anaerotruncus</taxon>
        <taxon>environmental samples</taxon>
    </lineage>
</organism>
<name>A0A1C6J763_9FIRM</name>
<dbReference type="PANTHER" id="PTHR34821">
    <property type="entry name" value="INNER MEMBRANE PROTEIN YDCZ"/>
    <property type="match status" value="1"/>
</dbReference>
<evidence type="ECO:0000256" key="1">
    <source>
        <dbReference type="SAM" id="MobiDB-lite"/>
    </source>
</evidence>
<accession>A0A1C6J763</accession>
<keyword evidence="2" id="KW-0812">Transmembrane</keyword>
<dbReference type="GO" id="GO:0005886">
    <property type="term" value="C:plasma membrane"/>
    <property type="evidence" value="ECO:0007669"/>
    <property type="project" value="TreeGrafter"/>
</dbReference>
<dbReference type="PANTHER" id="PTHR34821:SF2">
    <property type="entry name" value="INNER MEMBRANE PROTEIN YDCZ"/>
    <property type="match status" value="1"/>
</dbReference>
<feature type="transmembrane region" description="Helical" evidence="2">
    <location>
        <begin position="70"/>
        <end position="89"/>
    </location>
</feature>
<evidence type="ECO:0000256" key="2">
    <source>
        <dbReference type="SAM" id="Phobius"/>
    </source>
</evidence>
<proteinExistence type="predicted"/>
<dbReference type="Pfam" id="PF04657">
    <property type="entry name" value="DMT_YdcZ"/>
    <property type="match status" value="1"/>
</dbReference>
<feature type="region of interest" description="Disordered" evidence="1">
    <location>
        <begin position="146"/>
        <end position="165"/>
    </location>
</feature>
<evidence type="ECO:0000313" key="3">
    <source>
        <dbReference type="EMBL" id="SCJ77932.1"/>
    </source>
</evidence>
<dbReference type="EMBL" id="FMHG01000001">
    <property type="protein sequence ID" value="SCJ77932.1"/>
    <property type="molecule type" value="Genomic_DNA"/>
</dbReference>
<dbReference type="InterPro" id="IPR006750">
    <property type="entry name" value="YdcZ"/>
</dbReference>